<dbReference type="OrthoDB" id="9058532at2"/>
<comment type="subunit">
    <text evidence="2">Homodimer.</text>
</comment>
<dbReference type="Proteomes" id="UP000010290">
    <property type="component" value="Chromosome"/>
</dbReference>
<dbReference type="EMBL" id="AKKN01000002">
    <property type="protein sequence ID" value="EKT61367.1"/>
    <property type="molecule type" value="Genomic_DNA"/>
</dbReference>
<dbReference type="InterPro" id="IPR044855">
    <property type="entry name" value="CoA-Trfase_III_dom3_sf"/>
</dbReference>
<gene>
    <name evidence="2" type="primary">frc</name>
    <name evidence="3" type="ORF">OO7_01641</name>
</gene>
<dbReference type="NCBIfam" id="TIGR03253">
    <property type="entry name" value="oxalate_frc"/>
    <property type="match status" value="1"/>
</dbReference>
<feature type="binding site" evidence="2">
    <location>
        <begin position="248"/>
        <end position="250"/>
    </location>
    <ligand>
        <name>substrate</name>
    </ligand>
</feature>
<dbReference type="HAMAP" id="MF_00742">
    <property type="entry name" value="Formyl_CoA_transfer"/>
    <property type="match status" value="1"/>
</dbReference>
<comment type="function">
    <text evidence="2">Involved in the catabolism of oxalate and in the adapatation to low pH via the induction of the oxalate-dependent acid tolerance response (ATR). Catalyzes the transfer of the CoA moiety from formyl-CoA to oxalate.</text>
</comment>
<dbReference type="SUPFAM" id="SSF89796">
    <property type="entry name" value="CoA-transferase family III (CaiB/BaiF)"/>
    <property type="match status" value="1"/>
</dbReference>
<reference evidence="3 4" key="1">
    <citation type="journal article" date="2012" name="BMC Genomics">
        <title>Comparative genomics of bacteria in the genus Providencia isolated from wild Drosophila melanogaster.</title>
        <authorList>
            <person name="Galac M.R."/>
            <person name="Lazzaro B.P."/>
        </authorList>
    </citation>
    <scope>NUCLEOTIDE SEQUENCE [LARGE SCALE GENOMIC DNA]</scope>
    <source>
        <strain evidence="3 4">DSM 19967</strain>
    </source>
</reference>
<dbReference type="PATRIC" id="fig|1141660.3.peg.325"/>
<keyword evidence="4" id="KW-1185">Reference proteome</keyword>
<dbReference type="AlphaFoldDB" id="K8WVF2"/>
<comment type="caution">
    <text evidence="2">Lacks conserved residue(s) required for the propagation of feature annotation.</text>
</comment>
<evidence type="ECO:0000256" key="1">
    <source>
        <dbReference type="ARBA" id="ARBA00022679"/>
    </source>
</evidence>
<dbReference type="PANTHER" id="PTHR48207:SF3">
    <property type="entry name" value="SUCCINATE--HYDROXYMETHYLGLUTARATE COA-TRANSFERASE"/>
    <property type="match status" value="1"/>
</dbReference>
<feature type="active site" description="Nucleophile" evidence="2">
    <location>
        <position position="169"/>
    </location>
</feature>
<dbReference type="NCBIfam" id="NF003809">
    <property type="entry name" value="PRK05398.1"/>
    <property type="match status" value="1"/>
</dbReference>
<feature type="binding site" evidence="2">
    <location>
        <position position="38"/>
    </location>
    <ligand>
        <name>CoA</name>
        <dbReference type="ChEBI" id="CHEBI:57287"/>
    </ligand>
</feature>
<dbReference type="GO" id="GO:0033611">
    <property type="term" value="P:oxalate catabolic process"/>
    <property type="evidence" value="ECO:0007669"/>
    <property type="project" value="UniProtKB-UniRule"/>
</dbReference>
<evidence type="ECO:0000313" key="3">
    <source>
        <dbReference type="EMBL" id="EKT61367.1"/>
    </source>
</evidence>
<evidence type="ECO:0000256" key="2">
    <source>
        <dbReference type="HAMAP-Rule" id="MF_00742"/>
    </source>
</evidence>
<accession>K8WVF2</accession>
<dbReference type="Gene3D" id="3.40.50.10540">
    <property type="entry name" value="Crotonobetainyl-coa:carnitine coa-transferase, domain 1"/>
    <property type="match status" value="1"/>
</dbReference>
<dbReference type="UniPathway" id="UPA00540">
    <property type="reaction ID" value="UER00598"/>
</dbReference>
<comment type="caution">
    <text evidence="3">The sequence shown here is derived from an EMBL/GenBank/DDBJ whole genome shotgun (WGS) entry which is preliminary data.</text>
</comment>
<dbReference type="HOGENOM" id="CLU_033975_2_1_6"/>
<feature type="binding site" evidence="2">
    <location>
        <begin position="72"/>
        <end position="75"/>
    </location>
    <ligand>
        <name>CoA</name>
        <dbReference type="ChEBI" id="CHEBI:57287"/>
    </ligand>
</feature>
<feature type="binding site" evidence="2">
    <location>
        <begin position="137"/>
        <end position="140"/>
    </location>
    <ligand>
        <name>CoA</name>
        <dbReference type="ChEBI" id="CHEBI:57287"/>
    </ligand>
</feature>
<dbReference type="Gene3D" id="3.30.1540.10">
    <property type="entry name" value="formyl-coa transferase, domain 3"/>
    <property type="match status" value="1"/>
</dbReference>
<comment type="catalytic activity">
    <reaction evidence="2">
        <text>formyl-CoA + oxalate = oxalyl-CoA + formate</text>
        <dbReference type="Rhea" id="RHEA:16545"/>
        <dbReference type="ChEBI" id="CHEBI:15740"/>
        <dbReference type="ChEBI" id="CHEBI:30623"/>
        <dbReference type="ChEBI" id="CHEBI:57376"/>
        <dbReference type="ChEBI" id="CHEBI:57388"/>
        <dbReference type="EC" id="2.8.3.16"/>
    </reaction>
</comment>
<dbReference type="InterPro" id="IPR023606">
    <property type="entry name" value="CoA-Trfase_III_dom_1_sf"/>
</dbReference>
<dbReference type="RefSeq" id="WP_008914220.1">
    <property type="nucleotide sequence ID" value="NZ_CM001773.1"/>
</dbReference>
<keyword evidence="1 2" id="KW-0808">Transferase</keyword>
<comment type="similarity">
    <text evidence="2">Belongs to the CoA-transferase III family. Frc subfamily.</text>
</comment>
<feature type="binding site" evidence="2">
    <location>
        <begin position="96"/>
        <end position="98"/>
    </location>
    <ligand>
        <name>CoA</name>
        <dbReference type="ChEBI" id="CHEBI:57287"/>
    </ligand>
</feature>
<name>K8WVF2_9GAMM</name>
<dbReference type="PANTHER" id="PTHR48207">
    <property type="entry name" value="SUCCINATE--HYDROXYMETHYLGLUTARATE COA-TRANSFERASE"/>
    <property type="match status" value="1"/>
</dbReference>
<feature type="binding site" evidence="2">
    <location>
        <position position="104"/>
    </location>
    <ligand>
        <name>CoA</name>
        <dbReference type="ChEBI" id="CHEBI:57287"/>
    </ligand>
</feature>
<comment type="pathway">
    <text evidence="2">Metabolic intermediate degradation; oxalate degradation; CO(2) and formate from oxalate: step 1/2.</text>
</comment>
<evidence type="ECO:0000313" key="4">
    <source>
        <dbReference type="Proteomes" id="UP000010290"/>
    </source>
</evidence>
<dbReference type="InterPro" id="IPR017659">
    <property type="entry name" value="Formyl_CoA_transfer"/>
</dbReference>
<feature type="binding site" evidence="2">
    <location>
        <begin position="273"/>
        <end position="275"/>
    </location>
    <ligand>
        <name>CoA</name>
        <dbReference type="ChEBI" id="CHEBI:57287"/>
    </ligand>
</feature>
<dbReference type="GO" id="GO:0033608">
    <property type="term" value="F:formyl-CoA transferase activity"/>
    <property type="evidence" value="ECO:0007669"/>
    <property type="project" value="UniProtKB-EC"/>
</dbReference>
<dbReference type="InterPro" id="IPR050483">
    <property type="entry name" value="CoA-transferase_III_domain"/>
</dbReference>
<proteinExistence type="inferred from homology"/>
<dbReference type="EC" id="2.8.3.16" evidence="2"/>
<protein>
    <recommendedName>
        <fullName evidence="2">Formyl-CoA:oxalate CoA-transferase</fullName>
        <shortName evidence="2">FCOCT</shortName>
        <ecNumber evidence="2">2.8.3.16</ecNumber>
    </recommendedName>
    <alternativeName>
        <fullName evidence="2">Formyl-coenzyme A transferase</fullName>
        <shortName evidence="2">Formyl-CoA transferase</shortName>
    </alternativeName>
</protein>
<sequence>MDLPLQGIKVLDFTGVQSGPSCTQMLAWFGADVIKIERPGVGDVTRNQLRDIPDVDALYFTMLNSNKRSVELNTKTPEGKEVMERLIKQADVLVENFHPGAIDHMGFTWEHIQELNPRLIFGSIKGFDENSPYADVKAYENVAQAAGGAASTTGFWDGPPLVSAAALGDSNTGMHLLIGLLAALLHREKTGKGQRVTMSMQDAVLNLCRVKLRDQQRLEKVGYLEEYPQYPNGKFGDAVPRGGNAGGGGQPGWILKCKGWETDPNAYIYFTIQEQDWEQTCIAIGKPEWANDPAYNTPQARQPHIFDIFAEIEKFLADKDKHEAVAYLSKYGVPCAPVLSMKEIAHDQTLRDSGSVVEVEQPKRGTFLTVGCPMKFSSFTPEIKSAPLLGEHTDEVLTELGYSAEQIASMRANKAI</sequence>
<organism evidence="3 4">
    <name type="scientific">Providencia sneebia DSM 19967</name>
    <dbReference type="NCBI Taxonomy" id="1141660"/>
    <lineage>
        <taxon>Bacteria</taxon>
        <taxon>Pseudomonadati</taxon>
        <taxon>Pseudomonadota</taxon>
        <taxon>Gammaproteobacteria</taxon>
        <taxon>Enterobacterales</taxon>
        <taxon>Morganellaceae</taxon>
        <taxon>Providencia</taxon>
    </lineage>
</organism>
<feature type="binding site" evidence="2">
    <location>
        <begin position="17"/>
        <end position="18"/>
    </location>
    <ligand>
        <name>CoA</name>
        <dbReference type="ChEBI" id="CHEBI:57287"/>
    </ligand>
</feature>
<dbReference type="InterPro" id="IPR003673">
    <property type="entry name" value="CoA-Trfase_fam_III"/>
</dbReference>
<dbReference type="Pfam" id="PF02515">
    <property type="entry name" value="CoA_transf_3"/>
    <property type="match status" value="1"/>
</dbReference>